<comment type="cofactor">
    <cofactor evidence="1">
        <name>Mg(2+)</name>
        <dbReference type="ChEBI" id="CHEBI:18420"/>
    </cofactor>
    <text evidence="1">Binds 2 magnesium ions per subunit.</text>
</comment>
<protein>
    <submittedName>
        <fullName evidence="2">ADP-ribosylglycohydrolase family protein</fullName>
        <ecNumber evidence="2">3.2.2.-</ecNumber>
    </submittedName>
</protein>
<dbReference type="InterPro" id="IPR036705">
    <property type="entry name" value="Ribosyl_crysJ1_sf"/>
</dbReference>
<evidence type="ECO:0000313" key="3">
    <source>
        <dbReference type="Proteomes" id="UP001304650"/>
    </source>
</evidence>
<dbReference type="Gene3D" id="1.10.4080.10">
    <property type="entry name" value="ADP-ribosylation/Crystallin J1"/>
    <property type="match status" value="1"/>
</dbReference>
<accession>A0AA96RM05</accession>
<organism evidence="2 3">
    <name type="scientific">Paenibacillus roseopurpureus</name>
    <dbReference type="NCBI Taxonomy" id="2918901"/>
    <lineage>
        <taxon>Bacteria</taxon>
        <taxon>Bacillati</taxon>
        <taxon>Bacillota</taxon>
        <taxon>Bacilli</taxon>
        <taxon>Bacillales</taxon>
        <taxon>Paenibacillaceae</taxon>
        <taxon>Paenibacillus</taxon>
    </lineage>
</organism>
<sequence length="643" mass="72857">MISISYQTYLNKVHGGWIGKCIGGTIGALMENNKELMDFTLDNVFPEEIPPNDDLDLQLLWLQVLEKKGSRITSKDLAEAWMRYCWYPFNEYGYFVKNYRLGILPPLSGTFNNHFFKNSMGCPIRSEIWGFICPATPELASEYAYKDGALDHDLLSIYAEQFLAVIESQAFILGDMEQLIEFGLKQIPKDNELYRCIQFVIQEFQEGLGWKKTRRRMLNHFSSPDASYSVQNIGLTVLALLYGKGDFTETMLIAVNSGYDTDCTAATAGAILGQLLGADRIPAIWLDKMGTEYVIGIDVTRRSLLIEDLAIDTCAAGLSLMRDGLLNIEITEIPDHVKASLPEPEAISPYEIEIKYEGLPSIGYAENTLVTVSLHNRTKQEQSGILQVQSAKHLKASLTKVEIIVPANSSIHFPISFEISKDATFIPQKNMIDLYWMTQGGEEVVAETCFGLTGASRVKVIGPFWDTFDTHEHSDNPYLNRMPEGRYHFNNFINVDKAYMDETFHSWESEEGIHVNFHEDKLPLNELFGHQGQSCVYLFHNLLVPTEREASLLIGNNDAFKCWLNGELVCEAKEHTMWMPYNHRTSVKLRAGTNLLILKIIRTDSQFEFSYGFQGDSAGYQGSFSHFQETTKNHWFVDLASLV</sequence>
<keyword evidence="1" id="KW-0479">Metal-binding</keyword>
<dbReference type="EC" id="3.2.2.-" evidence="2"/>
<gene>
    <name evidence="2" type="ORF">MJB10_07680</name>
</gene>
<evidence type="ECO:0000313" key="2">
    <source>
        <dbReference type="EMBL" id="WNR45966.1"/>
    </source>
</evidence>
<keyword evidence="2" id="KW-0378">Hydrolase</keyword>
<reference evidence="2" key="1">
    <citation type="submission" date="2022-02" db="EMBL/GenBank/DDBJ databases">
        <title>Paenibacillus sp. MBLB1832 Whole Genome Shotgun Sequencing.</title>
        <authorList>
            <person name="Hwang C.Y."/>
            <person name="Cho E.-S."/>
            <person name="Seo M.-J."/>
        </authorList>
    </citation>
    <scope>NUCLEOTIDE SEQUENCE</scope>
    <source>
        <strain evidence="2">MBLB1832</strain>
    </source>
</reference>
<evidence type="ECO:0000256" key="1">
    <source>
        <dbReference type="PIRSR" id="PIRSR605502-1"/>
    </source>
</evidence>
<feature type="binding site" evidence="1">
    <location>
        <position position="262"/>
    </location>
    <ligand>
        <name>Mg(2+)</name>
        <dbReference type="ChEBI" id="CHEBI:18420"/>
        <label>1</label>
    </ligand>
</feature>
<dbReference type="Gene3D" id="2.60.120.260">
    <property type="entry name" value="Galactose-binding domain-like"/>
    <property type="match status" value="1"/>
</dbReference>
<dbReference type="SUPFAM" id="SSF101478">
    <property type="entry name" value="ADP-ribosylglycohydrolase"/>
    <property type="match status" value="1"/>
</dbReference>
<dbReference type="InterPro" id="IPR005502">
    <property type="entry name" value="Ribosyl_crysJ1"/>
</dbReference>
<proteinExistence type="predicted"/>
<dbReference type="Proteomes" id="UP001304650">
    <property type="component" value="Chromosome"/>
</dbReference>
<name>A0AA96RM05_9BACL</name>
<feature type="binding site" evidence="1">
    <location>
        <position position="260"/>
    </location>
    <ligand>
        <name>Mg(2+)</name>
        <dbReference type="ChEBI" id="CHEBI:18420"/>
        <label>1</label>
    </ligand>
</feature>
<dbReference type="AlphaFoldDB" id="A0AA96RM05"/>
<dbReference type="GO" id="GO:0046872">
    <property type="term" value="F:metal ion binding"/>
    <property type="evidence" value="ECO:0007669"/>
    <property type="project" value="UniProtKB-KW"/>
</dbReference>
<dbReference type="RefSeq" id="WP_314803171.1">
    <property type="nucleotide sequence ID" value="NZ_CP130319.1"/>
</dbReference>
<dbReference type="EMBL" id="CP130319">
    <property type="protein sequence ID" value="WNR45966.1"/>
    <property type="molecule type" value="Genomic_DNA"/>
</dbReference>
<keyword evidence="2" id="KW-0326">Glycosidase</keyword>
<keyword evidence="1" id="KW-0460">Magnesium</keyword>
<dbReference type="GO" id="GO:0016798">
    <property type="term" value="F:hydrolase activity, acting on glycosyl bonds"/>
    <property type="evidence" value="ECO:0007669"/>
    <property type="project" value="UniProtKB-KW"/>
</dbReference>
<dbReference type="Pfam" id="PF03747">
    <property type="entry name" value="ADP_ribosyl_GH"/>
    <property type="match status" value="1"/>
</dbReference>
<dbReference type="KEGG" id="proo:MJB10_07680"/>
<keyword evidence="3" id="KW-1185">Reference proteome</keyword>